<name>A0ACC0D692_9PEZI</name>
<protein>
    <submittedName>
        <fullName evidence="1">Ribokinase</fullName>
    </submittedName>
</protein>
<sequence length="315" mass="33178">MTQDMLPLPRITVLGSLNIDIVSYVAYHPQPGETINAQHVSISQGGKGANQAVACVKLSRTSSLSTPTARVSMIGAVGDDSYGPILINSLESFGVDTSRVAVKAGNSGLAIVIVDQLTGENRIVLSPGANYSLLPEHFSTIPGPRPDLLIMQLEIPTSTVLAVLRKAKEARIPVLFNPAPVQQLPLDAYDNLAYLVMNETETCLLSGCAEFDLHEIGGIKRAAGKFIEKGVRNVIFAGQNGKSFLVPAASTKVVDTTAAGDTFIGSLALSIVQSTAGRGIDMEAALRAANKAASKTVSRKGAAVSIPWRDELEDN</sequence>
<dbReference type="Proteomes" id="UP001497680">
    <property type="component" value="Unassembled WGS sequence"/>
</dbReference>
<accession>A0ACC0D692</accession>
<comment type="caution">
    <text evidence="1">The sequence shown here is derived from an EMBL/GenBank/DDBJ whole genome shotgun (WGS) entry which is preliminary data.</text>
</comment>
<gene>
    <name evidence="1" type="ORF">F4821DRAFT_96553</name>
</gene>
<evidence type="ECO:0000313" key="1">
    <source>
        <dbReference type="EMBL" id="KAI6088173.1"/>
    </source>
</evidence>
<dbReference type="EMBL" id="MU394303">
    <property type="protein sequence ID" value="KAI6088173.1"/>
    <property type="molecule type" value="Genomic_DNA"/>
</dbReference>
<reference evidence="1 2" key="1">
    <citation type="journal article" date="2022" name="New Phytol.">
        <title>Ecological generalism drives hyperdiversity of secondary metabolite gene clusters in xylarialean endophytes.</title>
        <authorList>
            <person name="Franco M.E.E."/>
            <person name="Wisecaver J.H."/>
            <person name="Arnold A.E."/>
            <person name="Ju Y.M."/>
            <person name="Slot J.C."/>
            <person name="Ahrendt S."/>
            <person name="Moore L.P."/>
            <person name="Eastman K.E."/>
            <person name="Scott K."/>
            <person name="Konkel Z."/>
            <person name="Mondo S.J."/>
            <person name="Kuo A."/>
            <person name="Hayes R.D."/>
            <person name="Haridas S."/>
            <person name="Andreopoulos B."/>
            <person name="Riley R."/>
            <person name="LaButti K."/>
            <person name="Pangilinan J."/>
            <person name="Lipzen A."/>
            <person name="Amirebrahimi M."/>
            <person name="Yan J."/>
            <person name="Adam C."/>
            <person name="Keymanesh K."/>
            <person name="Ng V."/>
            <person name="Louie K."/>
            <person name="Northen T."/>
            <person name="Drula E."/>
            <person name="Henrissat B."/>
            <person name="Hsieh H.M."/>
            <person name="Youens-Clark K."/>
            <person name="Lutzoni F."/>
            <person name="Miadlikowska J."/>
            <person name="Eastwood D.C."/>
            <person name="Hamelin R.C."/>
            <person name="Grigoriev I.V."/>
            <person name="U'Ren J.M."/>
        </authorList>
    </citation>
    <scope>NUCLEOTIDE SEQUENCE [LARGE SCALE GENOMIC DNA]</scope>
    <source>
        <strain evidence="1 2">ER1909</strain>
    </source>
</reference>
<evidence type="ECO:0000313" key="2">
    <source>
        <dbReference type="Proteomes" id="UP001497680"/>
    </source>
</evidence>
<organism evidence="1 2">
    <name type="scientific">Hypoxylon rubiginosum</name>
    <dbReference type="NCBI Taxonomy" id="110542"/>
    <lineage>
        <taxon>Eukaryota</taxon>
        <taxon>Fungi</taxon>
        <taxon>Dikarya</taxon>
        <taxon>Ascomycota</taxon>
        <taxon>Pezizomycotina</taxon>
        <taxon>Sordariomycetes</taxon>
        <taxon>Xylariomycetidae</taxon>
        <taxon>Xylariales</taxon>
        <taxon>Hypoxylaceae</taxon>
        <taxon>Hypoxylon</taxon>
    </lineage>
</organism>
<proteinExistence type="predicted"/>
<keyword evidence="2" id="KW-1185">Reference proteome</keyword>